<dbReference type="RefSeq" id="XP_075108884.1">
    <property type="nucleotide sequence ID" value="XM_075252783.1"/>
</dbReference>
<sequence length="406" mass="46056">MNRKGKGKGKGKKKKASMVKRPPWLELPEDIWGNILHRLGLKEILLIAQKVCSMWRRVCMDPSMWRVIDMSNCRDLDCIGSQELCRHVVDRSQGELVDFSMEYFVTNELLAYVVERSGKLKRLSIAFCNDRVCEGLIEVVQKLPMLEELSLTHTDITIEGIEALGRSCPRLKSFELNSIYCKEDGKDDEALAIAKNLPTLHHLRLIGNSMTKEGLQAILDGCPNLVSLDLRLCYDLTLLIALISGRFSRQIKHVKNWLNCGGVWPRGVKQKMLKASSSSSLPPPSSSLPSSPSLPLSPPPPWVELPLDITANILQRLRTIEILENAQRVCTSWWKASHDPTVWRVVDLRNDDVDAKTPRMLENMCRIAVHRSPGQLLKINIENFGSRDLLNYIAERYNRSSLNQLI</sequence>
<evidence type="ECO:0000313" key="1">
    <source>
        <dbReference type="Proteomes" id="UP000790787"/>
    </source>
</evidence>
<name>A0AC58UHD3_TOBAC</name>
<gene>
    <name evidence="2" type="primary">LOC107788899</name>
</gene>
<reference evidence="1" key="1">
    <citation type="journal article" date="2014" name="Nat. Commun.">
        <title>The tobacco genome sequence and its comparison with those of tomato and potato.</title>
        <authorList>
            <person name="Sierro N."/>
            <person name="Battey J.N."/>
            <person name="Ouadi S."/>
            <person name="Bakaher N."/>
            <person name="Bovet L."/>
            <person name="Willig A."/>
            <person name="Goepfert S."/>
            <person name="Peitsch M.C."/>
            <person name="Ivanov N.V."/>
        </authorList>
    </citation>
    <scope>NUCLEOTIDE SEQUENCE [LARGE SCALE GENOMIC DNA]</scope>
</reference>
<accession>A0AC58UHD3</accession>
<proteinExistence type="predicted"/>
<keyword evidence="1" id="KW-1185">Reference proteome</keyword>
<evidence type="ECO:0000313" key="2">
    <source>
        <dbReference type="RefSeq" id="XP_075108884.1"/>
    </source>
</evidence>
<dbReference type="Proteomes" id="UP000790787">
    <property type="component" value="Chromosome 5"/>
</dbReference>
<organism evidence="1 2">
    <name type="scientific">Nicotiana tabacum</name>
    <name type="common">Common tobacco</name>
    <dbReference type="NCBI Taxonomy" id="4097"/>
    <lineage>
        <taxon>Eukaryota</taxon>
        <taxon>Viridiplantae</taxon>
        <taxon>Streptophyta</taxon>
        <taxon>Embryophyta</taxon>
        <taxon>Tracheophyta</taxon>
        <taxon>Spermatophyta</taxon>
        <taxon>Magnoliopsida</taxon>
        <taxon>eudicotyledons</taxon>
        <taxon>Gunneridae</taxon>
        <taxon>Pentapetalae</taxon>
        <taxon>asterids</taxon>
        <taxon>lamiids</taxon>
        <taxon>Solanales</taxon>
        <taxon>Solanaceae</taxon>
        <taxon>Nicotianoideae</taxon>
        <taxon>Nicotianeae</taxon>
        <taxon>Nicotiana</taxon>
    </lineage>
</organism>
<protein>
    <submittedName>
        <fullName evidence="2">F-box/LRR-repeat protein 9</fullName>
    </submittedName>
</protein>
<reference evidence="2" key="2">
    <citation type="submission" date="2025-08" db="UniProtKB">
        <authorList>
            <consortium name="RefSeq"/>
        </authorList>
    </citation>
    <scope>IDENTIFICATION</scope>
    <source>
        <tissue evidence="2">Leaf</tissue>
    </source>
</reference>